<reference evidence="3" key="1">
    <citation type="journal article" date="2005" name="PLoS Biol.">
        <title>The genomes of Oryza sativa: a history of duplications.</title>
        <authorList>
            <person name="Yu J."/>
            <person name="Wang J."/>
            <person name="Lin W."/>
            <person name="Li S."/>
            <person name="Li H."/>
            <person name="Zhou J."/>
            <person name="Ni P."/>
            <person name="Dong W."/>
            <person name="Hu S."/>
            <person name="Zeng C."/>
            <person name="Zhang J."/>
            <person name="Zhang Y."/>
            <person name="Li R."/>
            <person name="Xu Z."/>
            <person name="Li S."/>
            <person name="Li X."/>
            <person name="Zheng H."/>
            <person name="Cong L."/>
            <person name="Lin L."/>
            <person name="Yin J."/>
            <person name="Geng J."/>
            <person name="Li G."/>
            <person name="Shi J."/>
            <person name="Liu J."/>
            <person name="Lv H."/>
            <person name="Li J."/>
            <person name="Wang J."/>
            <person name="Deng Y."/>
            <person name="Ran L."/>
            <person name="Shi X."/>
            <person name="Wang X."/>
            <person name="Wu Q."/>
            <person name="Li C."/>
            <person name="Ren X."/>
            <person name="Wang J."/>
            <person name="Wang X."/>
            <person name="Li D."/>
            <person name="Liu D."/>
            <person name="Zhang X."/>
            <person name="Ji Z."/>
            <person name="Zhao W."/>
            <person name="Sun Y."/>
            <person name="Zhang Z."/>
            <person name="Bao J."/>
            <person name="Han Y."/>
            <person name="Dong L."/>
            <person name="Ji J."/>
            <person name="Chen P."/>
            <person name="Wu S."/>
            <person name="Liu J."/>
            <person name="Xiao Y."/>
            <person name="Bu D."/>
            <person name="Tan J."/>
            <person name="Yang L."/>
            <person name="Ye C."/>
            <person name="Zhang J."/>
            <person name="Xu J."/>
            <person name="Zhou Y."/>
            <person name="Yu Y."/>
            <person name="Zhang B."/>
            <person name="Zhuang S."/>
            <person name="Wei H."/>
            <person name="Liu B."/>
            <person name="Lei M."/>
            <person name="Yu H."/>
            <person name="Li Y."/>
            <person name="Xu H."/>
            <person name="Wei S."/>
            <person name="He X."/>
            <person name="Fang L."/>
            <person name="Zhang Z."/>
            <person name="Zhang Y."/>
            <person name="Huang X."/>
            <person name="Su Z."/>
            <person name="Tong W."/>
            <person name="Li J."/>
            <person name="Tong Z."/>
            <person name="Li S."/>
            <person name="Ye J."/>
            <person name="Wang L."/>
            <person name="Fang L."/>
            <person name="Lei T."/>
            <person name="Chen C."/>
            <person name="Chen H."/>
            <person name="Xu Z."/>
            <person name="Li H."/>
            <person name="Huang H."/>
            <person name="Zhang F."/>
            <person name="Xu H."/>
            <person name="Li N."/>
            <person name="Zhao C."/>
            <person name="Li S."/>
            <person name="Dong L."/>
            <person name="Huang Y."/>
            <person name="Li L."/>
            <person name="Xi Y."/>
            <person name="Qi Q."/>
            <person name="Li W."/>
            <person name="Zhang B."/>
            <person name="Hu W."/>
            <person name="Zhang Y."/>
            <person name="Tian X."/>
            <person name="Jiao Y."/>
            <person name="Liang X."/>
            <person name="Jin J."/>
            <person name="Gao L."/>
            <person name="Zheng W."/>
            <person name="Hao B."/>
            <person name="Liu S."/>
            <person name="Wang W."/>
            <person name="Yuan L."/>
            <person name="Cao M."/>
            <person name="McDermott J."/>
            <person name="Samudrala R."/>
            <person name="Wang J."/>
            <person name="Wong G.K."/>
            <person name="Yang H."/>
        </authorList>
    </citation>
    <scope>NUCLEOTIDE SEQUENCE [LARGE SCALE GENOMIC DNA]</scope>
</reference>
<name>B9G9P2_ORYSJ</name>
<feature type="transmembrane region" description="Helical" evidence="2">
    <location>
        <begin position="352"/>
        <end position="372"/>
    </location>
</feature>
<feature type="compositionally biased region" description="Low complexity" evidence="1">
    <location>
        <begin position="664"/>
        <end position="688"/>
    </location>
</feature>
<feature type="region of interest" description="Disordered" evidence="1">
    <location>
        <begin position="664"/>
        <end position="720"/>
    </location>
</feature>
<feature type="region of interest" description="Disordered" evidence="1">
    <location>
        <begin position="435"/>
        <end position="455"/>
    </location>
</feature>
<evidence type="ECO:0000256" key="2">
    <source>
        <dbReference type="SAM" id="Phobius"/>
    </source>
</evidence>
<evidence type="ECO:0000256" key="1">
    <source>
        <dbReference type="SAM" id="MobiDB-lite"/>
    </source>
</evidence>
<keyword evidence="2" id="KW-1133">Transmembrane helix</keyword>
<keyword evidence="2" id="KW-0472">Membrane</keyword>
<organism evidence="3">
    <name type="scientific">Oryza sativa subsp. japonica</name>
    <name type="common">Rice</name>
    <dbReference type="NCBI Taxonomy" id="39947"/>
    <lineage>
        <taxon>Eukaryota</taxon>
        <taxon>Viridiplantae</taxon>
        <taxon>Streptophyta</taxon>
        <taxon>Embryophyta</taxon>
        <taxon>Tracheophyta</taxon>
        <taxon>Spermatophyta</taxon>
        <taxon>Magnoliopsida</taxon>
        <taxon>Liliopsida</taxon>
        <taxon>Poales</taxon>
        <taxon>Poaceae</taxon>
        <taxon>BOP clade</taxon>
        <taxon>Oryzoideae</taxon>
        <taxon>Oryzeae</taxon>
        <taxon>Oryzinae</taxon>
        <taxon>Oryza</taxon>
        <taxon>Oryza sativa</taxon>
    </lineage>
</organism>
<keyword evidence="2" id="KW-0812">Transmembrane</keyword>
<feature type="transmembrane region" description="Helical" evidence="2">
    <location>
        <begin position="540"/>
        <end position="561"/>
    </location>
</feature>
<feature type="transmembrane region" description="Helical" evidence="2">
    <location>
        <begin position="107"/>
        <end position="125"/>
    </location>
</feature>
<feature type="transmembrane region" description="Helical" evidence="2">
    <location>
        <begin position="732"/>
        <end position="753"/>
    </location>
</feature>
<feature type="transmembrane region" description="Helical" evidence="2">
    <location>
        <begin position="163"/>
        <end position="183"/>
    </location>
</feature>
<feature type="transmembrane region" description="Helical" evidence="2">
    <location>
        <begin position="24"/>
        <end position="43"/>
    </location>
</feature>
<proteinExistence type="predicted"/>
<feature type="transmembrane region" description="Helical" evidence="2">
    <location>
        <begin position="827"/>
        <end position="847"/>
    </location>
</feature>
<feature type="transmembrane region" description="Helical" evidence="2">
    <location>
        <begin position="55"/>
        <end position="75"/>
    </location>
</feature>
<feature type="transmembrane region" description="Helical" evidence="2">
    <location>
        <begin position="567"/>
        <end position="587"/>
    </location>
</feature>
<feature type="transmembrane region" description="Helical" evidence="2">
    <location>
        <begin position="244"/>
        <end position="263"/>
    </location>
</feature>
<feature type="transmembrane region" description="Helical" evidence="2">
    <location>
        <begin position="407"/>
        <end position="427"/>
    </location>
</feature>
<feature type="transmembrane region" description="Helical" evidence="2">
    <location>
        <begin position="464"/>
        <end position="486"/>
    </location>
</feature>
<gene>
    <name evidence="3" type="ORF">OsJ_33164</name>
</gene>
<dbReference type="EMBL" id="CM000148">
    <property type="protein sequence ID" value="EEE51748.1"/>
    <property type="molecule type" value="Genomic_DNA"/>
</dbReference>
<evidence type="ECO:0000313" key="3">
    <source>
        <dbReference type="EMBL" id="EEE51748.1"/>
    </source>
</evidence>
<feature type="transmembrane region" description="Helical" evidence="2">
    <location>
        <begin position="314"/>
        <end position="340"/>
    </location>
</feature>
<feature type="compositionally biased region" description="Basic residues" evidence="1">
    <location>
        <begin position="698"/>
        <end position="707"/>
    </location>
</feature>
<dbReference type="AlphaFoldDB" id="B9G9P2"/>
<feature type="transmembrane region" description="Helical" evidence="2">
    <location>
        <begin position="217"/>
        <end position="237"/>
    </location>
</feature>
<dbReference type="Proteomes" id="UP000007752">
    <property type="component" value="Chromosome 11"/>
</dbReference>
<feature type="transmembrane region" description="Helical" evidence="2">
    <location>
        <begin position="506"/>
        <end position="528"/>
    </location>
</feature>
<accession>B9G9P2</accession>
<feature type="transmembrane region" description="Helical" evidence="2">
    <location>
        <begin position="759"/>
        <end position="786"/>
    </location>
</feature>
<feature type="transmembrane region" description="Helical" evidence="2">
    <location>
        <begin position="798"/>
        <end position="821"/>
    </location>
</feature>
<sequence>MEAAAAAADGEVKPAKSAALPSTAMAAMAVLSLLFVAAVAYVLPRGRDEENFAGAVRRLSPLVCAYLFLVTAAVWRDTATPSLLVRVSAFFLLADADSLVGPIAGEAPMLAATAYSAAAVGYAVAERRHHQASEASDAAAAAEATPAYESQAERRHRETCKKFIALIVFFVEAMPAAITYLAWSLQPNENDAPPPQPTGHDDDRRAVAGVDRDAMCVAAVCVGMSWLFVPVVAGIVLRQINAVLYGHWLYGIAMAGFLGYSLAVNERYQELMLIIRVSYLSCSPSNKTLMNEEADVEAATGGAASGEVKAASSAALSISAMVAMSVLSILFVAAVAHLLPRGDGDEENFPAAVWRLSPVICGYLFLMTAAVWRKSATPTRLVGVTASLLLADAADSLVAPLRLPARLAMFAATIYSAAVLGHAVAELRHHAAGRRPRSDAAADATPVYETKAERDRREHGKEGILVAVVLVKVTVAASLVLTSWVVGKEAPAEGGGGGMPTAADALCLAASVSGPYLAGWTLFVTSTLMRGSFISGDTMWIVMACLGASWLIVPAIAGAALHLFVAFIYGHWLFGIAMAGFLGYTIAVNDHYQELMRIIRSPCASCPCYSSPPRRPCCPAGRGGFEKEEDYFAAAVWRLSPLIGGYLLVWTAAVSWSTQRAPPSSSALPSSSSSPTPPARRACSSARSTPPPCWATPSRRRRRHHHSAIAEATPAYESEAERAHRESSKRCLLSLIVAGTAAFAGIVTMMMLPEFPPPAGLVVFDAAVFSGPYFLCLVSFVNGTLLRGELVADGAKSAMAVTGLGMWWVIFPVIAGVVLHSLVVALFVYWLTGLAMAGVLGYTLAVYDHYNELMCTIRSQPRTAADASGLLVGRETCDACPAQIDENASVRLSHQEGCFSVSGHCPSCRCSRGHGPLIRF</sequence>
<reference evidence="3" key="2">
    <citation type="submission" date="2008-12" db="EMBL/GenBank/DDBJ databases">
        <title>Improved gene annotation of the rice (Oryza sativa) genomes.</title>
        <authorList>
            <person name="Wang J."/>
            <person name="Li R."/>
            <person name="Fan W."/>
            <person name="Huang Q."/>
            <person name="Zhang J."/>
            <person name="Zhou Y."/>
            <person name="Hu Y."/>
            <person name="Zi S."/>
            <person name="Li J."/>
            <person name="Ni P."/>
            <person name="Zheng H."/>
            <person name="Zhang Y."/>
            <person name="Zhao M."/>
            <person name="Hao Q."/>
            <person name="McDermott J."/>
            <person name="Samudrala R."/>
            <person name="Kristiansen K."/>
            <person name="Wong G.K.-S."/>
        </authorList>
    </citation>
    <scope>NUCLEOTIDE SEQUENCE</scope>
</reference>
<protein>
    <submittedName>
        <fullName evidence="3">Uncharacterized protein</fullName>
    </submittedName>
</protein>